<evidence type="ECO:0000313" key="2">
    <source>
        <dbReference type="Proteomes" id="UP000268094"/>
    </source>
</evidence>
<sequence>MTLRARLLLAQAPLVLALLLLGALAVITLARVGRSGQQVLEDNYRSVLATQRITEQLERMDSAALFIVAGERERGVAQQASQRPTLQSELSIQQNNITEPGEADATRRLLAAWVKYQAAFDAFLQEQDPEASRARYFASLSPAFQEAKAAASAILALNQDAMVRKSDRLRQQSEQVNTLMALSVLAALGFGLFFTTSLVQRALRPVSVLSQAVRRLGQGDG</sequence>
<evidence type="ECO:0000313" key="1">
    <source>
        <dbReference type="EMBL" id="RKG78791.1"/>
    </source>
</evidence>
<dbReference type="Proteomes" id="UP000268094">
    <property type="component" value="Unassembled WGS sequence"/>
</dbReference>
<accession>A0A3A8IKM6</accession>
<comment type="caution">
    <text evidence="1">The sequence shown here is derived from an EMBL/GenBank/DDBJ whole genome shotgun (WGS) entry which is preliminary data.</text>
</comment>
<reference evidence="2" key="1">
    <citation type="submission" date="2018-09" db="EMBL/GenBank/DDBJ databases">
        <authorList>
            <person name="Livingstone P.G."/>
            <person name="Whitworth D.E."/>
        </authorList>
    </citation>
    <scope>NUCLEOTIDE SEQUENCE [LARGE SCALE GENOMIC DNA]</scope>
    <source>
        <strain evidence="2">CA054A</strain>
    </source>
</reference>
<gene>
    <name evidence="1" type="ORF">D7V88_29430</name>
</gene>
<dbReference type="AlphaFoldDB" id="A0A3A8IKM6"/>
<keyword evidence="1" id="KW-0418">Kinase</keyword>
<dbReference type="EMBL" id="RAVZ01000257">
    <property type="protein sequence ID" value="RKG78791.1"/>
    <property type="molecule type" value="Genomic_DNA"/>
</dbReference>
<name>A0A3A8IKM6_9BACT</name>
<feature type="non-terminal residue" evidence="1">
    <location>
        <position position="221"/>
    </location>
</feature>
<proteinExistence type="predicted"/>
<organism evidence="1 2">
    <name type="scientific">Corallococcus terminator</name>
    <dbReference type="NCBI Taxonomy" id="2316733"/>
    <lineage>
        <taxon>Bacteria</taxon>
        <taxon>Pseudomonadati</taxon>
        <taxon>Myxococcota</taxon>
        <taxon>Myxococcia</taxon>
        <taxon>Myxococcales</taxon>
        <taxon>Cystobacterineae</taxon>
        <taxon>Myxococcaceae</taxon>
        <taxon>Corallococcus</taxon>
    </lineage>
</organism>
<protein>
    <submittedName>
        <fullName evidence="1">PAS domain-containing sensor histidine kinase</fullName>
    </submittedName>
</protein>
<dbReference type="GO" id="GO:0016301">
    <property type="term" value="F:kinase activity"/>
    <property type="evidence" value="ECO:0007669"/>
    <property type="project" value="UniProtKB-KW"/>
</dbReference>
<keyword evidence="1" id="KW-0808">Transferase</keyword>
<keyword evidence="2" id="KW-1185">Reference proteome</keyword>